<evidence type="ECO:0000313" key="2">
    <source>
        <dbReference type="Proteomes" id="UP000737018"/>
    </source>
</evidence>
<dbReference type="InterPro" id="IPR050592">
    <property type="entry name" value="GDSL_lipolytic_enzyme"/>
</dbReference>
<dbReference type="PANTHER" id="PTHR45642">
    <property type="entry name" value="GDSL ESTERASE/LIPASE EXL3"/>
    <property type="match status" value="1"/>
</dbReference>
<dbReference type="Proteomes" id="UP000737018">
    <property type="component" value="Unassembled WGS sequence"/>
</dbReference>
<keyword evidence="2" id="KW-1185">Reference proteome</keyword>
<organism evidence="1 2">
    <name type="scientific">Castanea mollissima</name>
    <name type="common">Chinese chestnut</name>
    <dbReference type="NCBI Taxonomy" id="60419"/>
    <lineage>
        <taxon>Eukaryota</taxon>
        <taxon>Viridiplantae</taxon>
        <taxon>Streptophyta</taxon>
        <taxon>Embryophyta</taxon>
        <taxon>Tracheophyta</taxon>
        <taxon>Spermatophyta</taxon>
        <taxon>Magnoliopsida</taxon>
        <taxon>eudicotyledons</taxon>
        <taxon>Gunneridae</taxon>
        <taxon>Pentapetalae</taxon>
        <taxon>rosids</taxon>
        <taxon>fabids</taxon>
        <taxon>Fagales</taxon>
        <taxon>Fagaceae</taxon>
        <taxon>Castanea</taxon>
    </lineage>
</organism>
<proteinExistence type="predicted"/>
<gene>
    <name evidence="1" type="ORF">CMV_002019</name>
</gene>
<comment type="caution">
    <text evidence="1">The sequence shown here is derived from an EMBL/GenBank/DDBJ whole genome shotgun (WGS) entry which is preliminary data.</text>
</comment>
<dbReference type="OrthoDB" id="1600564at2759"/>
<dbReference type="InterPro" id="IPR036514">
    <property type="entry name" value="SGNH_hydro_sf"/>
</dbReference>
<accession>A0A8J4RXW8</accession>
<dbReference type="PANTHER" id="PTHR45642:SF95">
    <property type="entry name" value="GDSL-LIKE LIPASE_ACYLHYDROLASE FAMILY PROTEIN, EXPRESSED"/>
    <property type="match status" value="1"/>
</dbReference>
<name>A0A8J4RXW8_9ROSI</name>
<evidence type="ECO:0000313" key="1">
    <source>
        <dbReference type="EMBL" id="KAF3974675.1"/>
    </source>
</evidence>
<dbReference type="EMBL" id="JRKL02000137">
    <property type="protein sequence ID" value="KAF3974675.1"/>
    <property type="molecule type" value="Genomic_DNA"/>
</dbReference>
<evidence type="ECO:0008006" key="3">
    <source>
        <dbReference type="Google" id="ProtNLM"/>
    </source>
</evidence>
<dbReference type="AlphaFoldDB" id="A0A8J4RXW8"/>
<protein>
    <recommendedName>
        <fullName evidence="3">GDSL esterase/lipase</fullName>
    </recommendedName>
</protein>
<sequence>MYYRLLNLIQHPTEHGFEVVDNGCCGTGDFEAGFLFCAYNPNTCKDDTKYIFWDSYHPTEQAYALLTSQMIENTFHKFF</sequence>
<dbReference type="GO" id="GO:0005576">
    <property type="term" value="C:extracellular region"/>
    <property type="evidence" value="ECO:0007669"/>
    <property type="project" value="TreeGrafter"/>
</dbReference>
<reference evidence="1" key="1">
    <citation type="submission" date="2020-03" db="EMBL/GenBank/DDBJ databases">
        <title>Castanea mollissima Vanexum genome sequencing.</title>
        <authorList>
            <person name="Staton M."/>
        </authorList>
    </citation>
    <scope>NUCLEOTIDE SEQUENCE</scope>
    <source>
        <tissue evidence="1">Leaf</tissue>
    </source>
</reference>
<dbReference type="Gene3D" id="3.40.50.1110">
    <property type="entry name" value="SGNH hydrolase"/>
    <property type="match status" value="1"/>
</dbReference>